<reference evidence="1" key="1">
    <citation type="submission" date="2022-01" db="EMBL/GenBank/DDBJ databases">
        <authorList>
            <person name="Lagorce A."/>
        </authorList>
    </citation>
    <scope>NUCLEOTIDE SEQUENCE</scope>
    <source>
        <strain evidence="1">Th15_F1_A12</strain>
    </source>
</reference>
<name>A0AAU9QQR9_9VIBR</name>
<dbReference type="AlphaFoldDB" id="A0AAU9QQR9"/>
<accession>A0AAU9QQR9</accession>
<dbReference type="EMBL" id="CAKMUD010000083">
    <property type="protein sequence ID" value="CAH1596266.1"/>
    <property type="molecule type" value="Genomic_DNA"/>
</dbReference>
<protein>
    <submittedName>
        <fullName evidence="1">Uncharacterized protein</fullName>
    </submittedName>
</protein>
<proteinExistence type="predicted"/>
<evidence type="ECO:0000313" key="1">
    <source>
        <dbReference type="EMBL" id="CAH1596266.1"/>
    </source>
</evidence>
<dbReference type="RefSeq" id="WP_042602356.1">
    <property type="nucleotide sequence ID" value="NZ_CAKMTZ010000088.1"/>
</dbReference>
<sequence>MPSTVGDWYCHRDGTVRNDAQTSLLSGVDLSASVFKVTFKLVSGDKVTVWRDSCDDVSYRQLNMILRQWKMGAEAPI</sequence>
<dbReference type="Proteomes" id="UP001295462">
    <property type="component" value="Unassembled WGS sequence"/>
</dbReference>
<comment type="caution">
    <text evidence="1">The sequence shown here is derived from an EMBL/GenBank/DDBJ whole genome shotgun (WGS) entry which is preliminary data.</text>
</comment>
<evidence type="ECO:0000313" key="2">
    <source>
        <dbReference type="Proteomes" id="UP001295462"/>
    </source>
</evidence>
<organism evidence="1 2">
    <name type="scientific">Vibrio jasicida</name>
    <dbReference type="NCBI Taxonomy" id="766224"/>
    <lineage>
        <taxon>Bacteria</taxon>
        <taxon>Pseudomonadati</taxon>
        <taxon>Pseudomonadota</taxon>
        <taxon>Gammaproteobacteria</taxon>
        <taxon>Vibrionales</taxon>
        <taxon>Vibrionaceae</taxon>
        <taxon>Vibrio</taxon>
    </lineage>
</organism>
<gene>
    <name evidence="1" type="ORF">THF1A12_30268</name>
</gene>